<reference evidence="2" key="1">
    <citation type="journal article" date="2011" name="Proc. Natl. Acad. Sci. U.S.A.">
        <title>Obligate biotrophy features unraveled by the genomic analysis of rust fungi.</title>
        <authorList>
            <person name="Duplessis S."/>
            <person name="Cuomo C.A."/>
            <person name="Lin Y.-C."/>
            <person name="Aerts A."/>
            <person name="Tisserant E."/>
            <person name="Veneault-Fourrey C."/>
            <person name="Joly D.L."/>
            <person name="Hacquard S."/>
            <person name="Amselem J."/>
            <person name="Cantarel B.L."/>
            <person name="Chiu R."/>
            <person name="Coutinho P.M."/>
            <person name="Feau N."/>
            <person name="Field M."/>
            <person name="Frey P."/>
            <person name="Gelhaye E."/>
            <person name="Goldberg J."/>
            <person name="Grabherr M.G."/>
            <person name="Kodira C.D."/>
            <person name="Kohler A."/>
            <person name="Kuees U."/>
            <person name="Lindquist E.A."/>
            <person name="Lucas S.M."/>
            <person name="Mago R."/>
            <person name="Mauceli E."/>
            <person name="Morin E."/>
            <person name="Murat C."/>
            <person name="Pangilinan J.L."/>
            <person name="Park R."/>
            <person name="Pearson M."/>
            <person name="Quesneville H."/>
            <person name="Rouhier N."/>
            <person name="Sakthikumar S."/>
            <person name="Salamov A.A."/>
            <person name="Schmutz J."/>
            <person name="Selles B."/>
            <person name="Shapiro H."/>
            <person name="Tanguay P."/>
            <person name="Tuskan G.A."/>
            <person name="Henrissat B."/>
            <person name="Van de Peer Y."/>
            <person name="Rouze P."/>
            <person name="Ellis J.G."/>
            <person name="Dodds P.N."/>
            <person name="Schein J.E."/>
            <person name="Zhong S."/>
            <person name="Hamelin R.C."/>
            <person name="Grigoriev I.V."/>
            <person name="Szabo L.J."/>
            <person name="Martin F."/>
        </authorList>
    </citation>
    <scope>NUCLEOTIDE SEQUENCE [LARGE SCALE GENOMIC DNA]</scope>
    <source>
        <strain evidence="2">98AG31 / pathotype 3-4-7</strain>
    </source>
</reference>
<sequence>MNGFEPIGLQPVFFLLNSISRIMKQFNLEKSSGCAALRVTILGLLCFAQIQQITCVQLGRFALTKRMAELPRLAEEQVKALKTRPQPTPEEVEKAWNHPLITENVLFKDEKSQQIINHVKTSPYAMYFDFIGDITSLEASKGEHGQKTSTSMEYVLQAELKRKSASETLGNISLLKLLEEFKESPKSELEVVGNIFARVRDDHAKAMKIATKYSEAVEAGKYAMILDNEADDLLYLWANFADGLIPKVIITYGGFVELRFQAVKQFVAALCKHYEVEDDQMPKVYKGFAHPYAAGQKRHSYDLEEGIGHIDEELRTQYIEKSQALEKELKDADGNWHAGAWDHDEFKDGLEALKTLIDNSEYTAIAVLTCPATVAHLISKDEKLAKKIGVTMSSPWSWSWNKEGVRYRPAFNGGRQIPVMNQLLNSEVDFIGVGGGTARTKGMRTIHDAKHGSGAAEDKDKYYAEKGLENLEKVLSTDSEVEFLRIIALAGQNITRPTWRWWDKSMSKLFKFLGIKPIDRPNLESMREVPEGYEDLKGKAVRTEPKKPKLPGALDWGLDGFLSWSKIWLIWLNPIQWQAPSADLHALITTTPAYLQAISGVARYAAGSADEGRLVRFVKPEGKAATNEKGVFYSVTDMNFQVVIDKLQGMLNGIKQHRTGRK</sequence>
<dbReference type="AlphaFoldDB" id="F4S952"/>
<dbReference type="GeneID" id="18924918"/>
<keyword evidence="2" id="KW-1185">Reference proteome</keyword>
<evidence type="ECO:0000313" key="1">
    <source>
        <dbReference type="EMBL" id="EGF98759.1"/>
    </source>
</evidence>
<dbReference type="VEuPathDB" id="FungiDB:MELLADRAFT_113216"/>
<accession>F4S952</accession>
<proteinExistence type="predicted"/>
<name>F4S952_MELLP</name>
<dbReference type="KEGG" id="mlr:MELLADRAFT_113216"/>
<dbReference type="InParanoid" id="F4S952"/>
<dbReference type="EMBL" id="GL883169">
    <property type="protein sequence ID" value="EGF98759.1"/>
    <property type="molecule type" value="Genomic_DNA"/>
</dbReference>
<gene>
    <name evidence="1" type="ORF">MELLADRAFT_113216</name>
</gene>
<protein>
    <submittedName>
        <fullName evidence="1">Uncharacterized protein</fullName>
    </submittedName>
</protein>
<dbReference type="HOGENOM" id="CLU_391843_0_0_1"/>
<organism evidence="2">
    <name type="scientific">Melampsora larici-populina (strain 98AG31 / pathotype 3-4-7)</name>
    <name type="common">Poplar leaf rust fungus</name>
    <dbReference type="NCBI Taxonomy" id="747676"/>
    <lineage>
        <taxon>Eukaryota</taxon>
        <taxon>Fungi</taxon>
        <taxon>Dikarya</taxon>
        <taxon>Basidiomycota</taxon>
        <taxon>Pucciniomycotina</taxon>
        <taxon>Pucciniomycetes</taxon>
        <taxon>Pucciniales</taxon>
        <taxon>Melampsoraceae</taxon>
        <taxon>Melampsora</taxon>
    </lineage>
</organism>
<dbReference type="OrthoDB" id="10378917at2759"/>
<evidence type="ECO:0000313" key="2">
    <source>
        <dbReference type="Proteomes" id="UP000001072"/>
    </source>
</evidence>
<dbReference type="Proteomes" id="UP000001072">
    <property type="component" value="Unassembled WGS sequence"/>
</dbReference>
<dbReference type="RefSeq" id="XP_007417949.1">
    <property type="nucleotide sequence ID" value="XM_007417887.1"/>
</dbReference>